<dbReference type="PROSITE" id="PS50042">
    <property type="entry name" value="CNMP_BINDING_3"/>
    <property type="match status" value="1"/>
</dbReference>
<dbReference type="InterPro" id="IPR000595">
    <property type="entry name" value="cNMP-bd_dom"/>
</dbReference>
<dbReference type="InterPro" id="IPR052520">
    <property type="entry name" value="ATL_DNA_repair"/>
</dbReference>
<name>A0ABM7WYE1_9BACT</name>
<dbReference type="CDD" id="cd06445">
    <property type="entry name" value="ATase"/>
    <property type="match status" value="1"/>
</dbReference>
<proteinExistence type="predicted"/>
<evidence type="ECO:0000256" key="2">
    <source>
        <dbReference type="SAM" id="MobiDB-lite"/>
    </source>
</evidence>
<dbReference type="Gene3D" id="1.10.10.10">
    <property type="entry name" value="Winged helix-like DNA-binding domain superfamily/Winged helix DNA-binding domain"/>
    <property type="match status" value="1"/>
</dbReference>
<dbReference type="EMBL" id="AP025591">
    <property type="protein sequence ID" value="BDG04550.1"/>
    <property type="molecule type" value="Genomic_DNA"/>
</dbReference>
<organism evidence="4 5">
    <name type="scientific">Anaeromyxobacter oryzae</name>
    <dbReference type="NCBI Taxonomy" id="2918170"/>
    <lineage>
        <taxon>Bacteria</taxon>
        <taxon>Pseudomonadati</taxon>
        <taxon>Myxococcota</taxon>
        <taxon>Myxococcia</taxon>
        <taxon>Myxococcales</taxon>
        <taxon>Cystobacterineae</taxon>
        <taxon>Anaeromyxobacteraceae</taxon>
        <taxon>Anaeromyxobacter</taxon>
    </lineage>
</organism>
<protein>
    <recommendedName>
        <fullName evidence="3">Cyclic nucleotide-binding domain-containing protein</fullName>
    </recommendedName>
</protein>
<keyword evidence="5" id="KW-1185">Reference proteome</keyword>
<evidence type="ECO:0000259" key="3">
    <source>
        <dbReference type="PROSITE" id="PS50042"/>
    </source>
</evidence>
<dbReference type="InterPro" id="IPR014048">
    <property type="entry name" value="MethylDNA_cys_MeTrfase_DNA-bd"/>
</dbReference>
<dbReference type="SUPFAM" id="SSF46767">
    <property type="entry name" value="Methylated DNA-protein cysteine methyltransferase, C-terminal domain"/>
    <property type="match status" value="1"/>
</dbReference>
<evidence type="ECO:0000256" key="1">
    <source>
        <dbReference type="ARBA" id="ARBA00022763"/>
    </source>
</evidence>
<dbReference type="InterPro" id="IPR036388">
    <property type="entry name" value="WH-like_DNA-bd_sf"/>
</dbReference>
<dbReference type="Proteomes" id="UP001162891">
    <property type="component" value="Chromosome"/>
</dbReference>
<feature type="region of interest" description="Disordered" evidence="2">
    <location>
        <begin position="113"/>
        <end position="156"/>
    </location>
</feature>
<dbReference type="Pfam" id="PF01035">
    <property type="entry name" value="DNA_binding_1"/>
    <property type="match status" value="1"/>
</dbReference>
<reference evidence="5" key="1">
    <citation type="journal article" date="2022" name="Int. J. Syst. Evol. Microbiol.">
        <title>Anaeromyxobacter oryzae sp. nov., Anaeromyxobacter diazotrophicus sp. nov. and Anaeromyxobacter paludicola sp. nov., isolated from paddy soils.</title>
        <authorList>
            <person name="Itoh H."/>
            <person name="Xu Z."/>
            <person name="Mise K."/>
            <person name="Masuda Y."/>
            <person name="Ushijima N."/>
            <person name="Hayakawa C."/>
            <person name="Shiratori Y."/>
            <person name="Senoo K."/>
        </authorList>
    </citation>
    <scope>NUCLEOTIDE SEQUENCE [LARGE SCALE GENOMIC DNA]</scope>
    <source>
        <strain evidence="5">Red232</strain>
    </source>
</reference>
<sequence>MPDLPAGWSAFYRVVRRIPRGQVATYGEVALLAGKPRAARQVGYALAALRGAKHDIPWQRVLGTRPRGHAAISILDPMGAAVQRDLLETEGVAFDERGLVALDRFGWSRARRATRTSRGAARRPPRAGSSRRSSRARTRGRRQLRPSRYPTRTGGTFQISSAYSRMVRSEENFPVRATFRIAMRVQCSGSR</sequence>
<feature type="domain" description="Cyclic nucleotide-binding" evidence="3">
    <location>
        <begin position="25"/>
        <end position="39"/>
    </location>
</feature>
<evidence type="ECO:0000313" key="4">
    <source>
        <dbReference type="EMBL" id="BDG04550.1"/>
    </source>
</evidence>
<feature type="compositionally biased region" description="Basic residues" evidence="2">
    <location>
        <begin position="113"/>
        <end position="125"/>
    </location>
</feature>
<keyword evidence="1" id="KW-0227">DNA damage</keyword>
<dbReference type="PANTHER" id="PTHR42942:SF1">
    <property type="entry name" value="ALKYLTRANSFERASE-LIKE PROTEIN 1"/>
    <property type="match status" value="1"/>
</dbReference>
<feature type="compositionally biased region" description="Basic residues" evidence="2">
    <location>
        <begin position="132"/>
        <end position="145"/>
    </location>
</feature>
<dbReference type="PANTHER" id="PTHR42942">
    <property type="entry name" value="6-O-METHYLGUANINE DNA METHYLTRANSFERASE"/>
    <property type="match status" value="1"/>
</dbReference>
<evidence type="ECO:0000313" key="5">
    <source>
        <dbReference type="Proteomes" id="UP001162891"/>
    </source>
</evidence>
<accession>A0ABM7WYE1</accession>
<dbReference type="InterPro" id="IPR036217">
    <property type="entry name" value="MethylDNA_cys_MeTrfase_DNAb"/>
</dbReference>
<gene>
    <name evidence="4" type="ORF">AMOR_35460</name>
</gene>